<dbReference type="EMBL" id="CP111016">
    <property type="protein sequence ID" value="WAR04793.1"/>
    <property type="molecule type" value="Genomic_DNA"/>
</dbReference>
<dbReference type="PANTHER" id="PTHR13800:SF12">
    <property type="entry name" value="TRANSIENT RECEPTOR POTENTIAL CATION CHANNEL SUBFAMILY M MEMBER-LIKE 2"/>
    <property type="match status" value="1"/>
</dbReference>
<feature type="transmembrane region" description="Helical" evidence="5">
    <location>
        <begin position="607"/>
        <end position="627"/>
    </location>
</feature>
<accession>A0ABY7E7Q9</accession>
<feature type="transmembrane region" description="Helical" evidence="5">
    <location>
        <begin position="545"/>
        <end position="564"/>
    </location>
</feature>
<dbReference type="Pfam" id="PF25508">
    <property type="entry name" value="TRPM2"/>
    <property type="match status" value="1"/>
</dbReference>
<keyword evidence="2 5" id="KW-0812">Transmembrane</keyword>
<evidence type="ECO:0000259" key="6">
    <source>
        <dbReference type="Pfam" id="PF00520"/>
    </source>
</evidence>
<dbReference type="PANTHER" id="PTHR13800">
    <property type="entry name" value="TRANSIENT RECEPTOR POTENTIAL CATION CHANNEL, SUBFAMILY M, MEMBER 6"/>
    <property type="match status" value="1"/>
</dbReference>
<evidence type="ECO:0000256" key="5">
    <source>
        <dbReference type="SAM" id="Phobius"/>
    </source>
</evidence>
<evidence type="ECO:0000256" key="3">
    <source>
        <dbReference type="ARBA" id="ARBA00022989"/>
    </source>
</evidence>
<feature type="transmembrane region" description="Helical" evidence="5">
    <location>
        <begin position="570"/>
        <end position="587"/>
    </location>
</feature>
<sequence length="898" mass="103120">MIAGDEDSMEIFGSLKIAGDEENEIKYCKVNQKSKIERILTNWGLKRTGLLLSLTGTTFPDKDKQKEIVKALAEVLASTGAWVISDAIDDVGNILKEAVLEVEAINDYKPVIIGVFRWETFGQKYCKMNRVPQEDKHFTHFIFVDDGIGFDEYRVKLDSTISSSAFGSVGAKIPVVVLNICNDVNNKYLELSVENDHPVLSFGDSKSKMQLTDENMKGKEHLVSYITSANSIEYAYAILKSVIGTNDKSIDILRLSIVWNESHDQVASLVKKSSHWNDETYKHKLLKFALESNNGKTTPTLVSSGIDLATFCQNNLVRLFSKIGDAGCGVDTLGDVQDYVMHETDVLLDIANGVKTNEIAIICLFIWSIFSMRYDVSYQLWRLSENKMTAAVFACKCLERMKKCTGNEDRKTRIEWMIGKYDHRSTWILTKCYADKKNKAKKCLVRERKEFGGTSTLLMANQNKVFIQNNACQAALNDIWLEPLSTDETSNPFWKIMLFMVNPLLAGFFLNFENLDSKKDGNEKCYGAWRLKRARDFMKSTLVKFMYDMLSFLVFLTIFAYAIVFSTNQALSAVNYALMVWVFTFAIEEIRQLFVSNGDYFTDIWNWIDLLAFVMFVVGEVLCHINLEIARIIMALDFIVYSLRLLHACTCLRNIGPKLVMIGKMMQDLVYFLIIMMIVVVSYAIATQSILYPNSPVTWYTFYKTLKIPYWNIFGELGLEDIEELEIVGENVVNCTNDTMAGFDGLPRCPTKIGTYIVPIMMAIYMLIVHVLLLNLLIAMFSFTFEKVQVENDKHWCFLRYKLIREYYDRPFLCPPLMLISHVTRFVFYLRRKLGKKQSRSSNAFCTHVDKTESDRLMRWERMHAERAKLNKKDLTHLEESSLSGTYTEIRRNLLIDI</sequence>
<dbReference type="InterPro" id="IPR050927">
    <property type="entry name" value="TRPM"/>
</dbReference>
<evidence type="ECO:0000259" key="7">
    <source>
        <dbReference type="Pfam" id="PF25508"/>
    </source>
</evidence>
<comment type="subcellular location">
    <subcellularLocation>
        <location evidence="1">Membrane</location>
        <topology evidence="1">Multi-pass membrane protein</topology>
    </subcellularLocation>
</comment>
<evidence type="ECO:0000313" key="9">
    <source>
        <dbReference type="Proteomes" id="UP001164746"/>
    </source>
</evidence>
<keyword evidence="9" id="KW-1185">Reference proteome</keyword>
<name>A0ABY7E7Q9_MYAAR</name>
<reference evidence="8" key="1">
    <citation type="submission" date="2022-11" db="EMBL/GenBank/DDBJ databases">
        <title>Centuries of genome instability and evolution in soft-shell clam transmissible cancer (bioRxiv).</title>
        <authorList>
            <person name="Hart S.F.M."/>
            <person name="Yonemitsu M.A."/>
            <person name="Giersch R.M."/>
            <person name="Beal B.F."/>
            <person name="Arriagada G."/>
            <person name="Davis B.W."/>
            <person name="Ostrander E.A."/>
            <person name="Goff S.P."/>
            <person name="Metzger M.J."/>
        </authorList>
    </citation>
    <scope>NUCLEOTIDE SEQUENCE</scope>
    <source>
        <strain evidence="8">MELC-2E11</strain>
        <tissue evidence="8">Siphon/mantle</tissue>
    </source>
</reference>
<evidence type="ECO:0000256" key="4">
    <source>
        <dbReference type="ARBA" id="ARBA00023136"/>
    </source>
</evidence>
<organism evidence="8 9">
    <name type="scientific">Mya arenaria</name>
    <name type="common">Soft-shell clam</name>
    <dbReference type="NCBI Taxonomy" id="6604"/>
    <lineage>
        <taxon>Eukaryota</taxon>
        <taxon>Metazoa</taxon>
        <taxon>Spiralia</taxon>
        <taxon>Lophotrochozoa</taxon>
        <taxon>Mollusca</taxon>
        <taxon>Bivalvia</taxon>
        <taxon>Autobranchia</taxon>
        <taxon>Heteroconchia</taxon>
        <taxon>Euheterodonta</taxon>
        <taxon>Imparidentia</taxon>
        <taxon>Neoheterodontei</taxon>
        <taxon>Myida</taxon>
        <taxon>Myoidea</taxon>
        <taxon>Myidae</taxon>
        <taxon>Mya</taxon>
    </lineage>
</organism>
<dbReference type="InterPro" id="IPR005821">
    <property type="entry name" value="Ion_trans_dom"/>
</dbReference>
<feature type="transmembrane region" description="Helical" evidence="5">
    <location>
        <begin position="756"/>
        <end position="778"/>
    </location>
</feature>
<keyword evidence="3 5" id="KW-1133">Transmembrane helix</keyword>
<dbReference type="Pfam" id="PF00520">
    <property type="entry name" value="Ion_trans"/>
    <property type="match status" value="1"/>
</dbReference>
<evidence type="ECO:0000256" key="2">
    <source>
        <dbReference type="ARBA" id="ARBA00022692"/>
    </source>
</evidence>
<keyword evidence="4 5" id="KW-0472">Membrane</keyword>
<feature type="domain" description="TRPM-like" evidence="7">
    <location>
        <begin position="357"/>
        <end position="462"/>
    </location>
</feature>
<gene>
    <name evidence="8" type="ORF">MAR_020162</name>
</gene>
<proteinExistence type="predicted"/>
<protein>
    <submittedName>
        <fullName evidence="8">TRPM5-like protein</fullName>
    </submittedName>
</protein>
<dbReference type="InterPro" id="IPR057366">
    <property type="entry name" value="TRPM-like"/>
</dbReference>
<feature type="transmembrane region" description="Helical" evidence="5">
    <location>
        <begin position="668"/>
        <end position="686"/>
    </location>
</feature>
<feature type="domain" description="Ion transport" evidence="6">
    <location>
        <begin position="552"/>
        <end position="790"/>
    </location>
</feature>
<evidence type="ECO:0000256" key="1">
    <source>
        <dbReference type="ARBA" id="ARBA00004141"/>
    </source>
</evidence>
<dbReference type="Proteomes" id="UP001164746">
    <property type="component" value="Chromosome 5"/>
</dbReference>
<evidence type="ECO:0000313" key="8">
    <source>
        <dbReference type="EMBL" id="WAR04793.1"/>
    </source>
</evidence>